<keyword evidence="3" id="KW-1185">Reference proteome</keyword>
<comment type="caution">
    <text evidence="2">The sequence shown here is derived from an EMBL/GenBank/DDBJ whole genome shotgun (WGS) entry which is preliminary data.</text>
</comment>
<evidence type="ECO:0000313" key="3">
    <source>
        <dbReference type="Proteomes" id="UP000664369"/>
    </source>
</evidence>
<dbReference type="Gene3D" id="3.40.1580.10">
    <property type="entry name" value="SMI1/KNR4-like"/>
    <property type="match status" value="1"/>
</dbReference>
<dbReference type="RefSeq" id="WP_208174980.1">
    <property type="nucleotide sequence ID" value="NZ_JAGETZ010000004.1"/>
</dbReference>
<evidence type="ECO:0000259" key="1">
    <source>
        <dbReference type="SMART" id="SM00860"/>
    </source>
</evidence>
<dbReference type="Pfam" id="PF09346">
    <property type="entry name" value="SMI1_KNR4"/>
    <property type="match status" value="1"/>
</dbReference>
<sequence length="373" mass="42593">MSDYHAQIARIKNKLPQAQAADPNYKVFGADGHKYRIASPVPTNDLLVLEQRYGIRLPDDYRLFMQEIGPGAGPFYGLYDPRQHAADFFTDPQALRQPSQWKPDMSEDEWAALTLPFELDDMSDTDFEKEIDALFAGLLALGTQGCTCYHALVVSGEYCGRVVNLDEERNLPKFAYESNFLDWYERWLDEVLDGTLMGERAGWFGYRRGGTEDELMTGFQTATEFKQQREFLLGLTRLPSVSSDTLNQLSQTAASPDPTLRLQAIQCLTQFDYSRARPFLQALWPTNPLNVAKYVYWYAKEHAEDWVPEIRTVFTTANPDPELFDFASYLAKICATDLTPLIMPFINHSDSRLNKQAIYIIQKIAEKQSGNQE</sequence>
<name>A0ABS3QDL7_9BACT</name>
<reference evidence="2 3" key="1">
    <citation type="submission" date="2021-03" db="EMBL/GenBank/DDBJ databases">
        <authorList>
            <person name="Kim M.K."/>
        </authorList>
    </citation>
    <scope>NUCLEOTIDE SEQUENCE [LARGE SCALE GENOMIC DNA]</scope>
    <source>
        <strain evidence="2 3">BT442</strain>
    </source>
</reference>
<dbReference type="SMART" id="SM00860">
    <property type="entry name" value="SMI1_KNR4"/>
    <property type="match status" value="1"/>
</dbReference>
<feature type="domain" description="Knr4/Smi1-like" evidence="1">
    <location>
        <begin position="40"/>
        <end position="186"/>
    </location>
</feature>
<dbReference type="Gene3D" id="1.25.10.10">
    <property type="entry name" value="Leucine-rich Repeat Variant"/>
    <property type="match status" value="1"/>
</dbReference>
<dbReference type="SUPFAM" id="SSF48371">
    <property type="entry name" value="ARM repeat"/>
    <property type="match status" value="1"/>
</dbReference>
<dbReference type="InterPro" id="IPR018958">
    <property type="entry name" value="Knr4/Smi1-like_dom"/>
</dbReference>
<protein>
    <submittedName>
        <fullName evidence="2">SMI1/KNR4 family protein</fullName>
    </submittedName>
</protein>
<accession>A0ABS3QDL7</accession>
<evidence type="ECO:0000313" key="2">
    <source>
        <dbReference type="EMBL" id="MBO2009342.1"/>
    </source>
</evidence>
<dbReference type="InterPro" id="IPR016024">
    <property type="entry name" value="ARM-type_fold"/>
</dbReference>
<dbReference type="InterPro" id="IPR037883">
    <property type="entry name" value="Knr4/Smi1-like_sf"/>
</dbReference>
<dbReference type="InterPro" id="IPR011989">
    <property type="entry name" value="ARM-like"/>
</dbReference>
<dbReference type="SUPFAM" id="SSF160631">
    <property type="entry name" value="SMI1/KNR4-like"/>
    <property type="match status" value="1"/>
</dbReference>
<dbReference type="Proteomes" id="UP000664369">
    <property type="component" value="Unassembled WGS sequence"/>
</dbReference>
<dbReference type="EMBL" id="JAGETZ010000004">
    <property type="protein sequence ID" value="MBO2009342.1"/>
    <property type="molecule type" value="Genomic_DNA"/>
</dbReference>
<organism evidence="2 3">
    <name type="scientific">Hymenobacter negativus</name>
    <dbReference type="NCBI Taxonomy" id="2795026"/>
    <lineage>
        <taxon>Bacteria</taxon>
        <taxon>Pseudomonadati</taxon>
        <taxon>Bacteroidota</taxon>
        <taxon>Cytophagia</taxon>
        <taxon>Cytophagales</taxon>
        <taxon>Hymenobacteraceae</taxon>
        <taxon>Hymenobacter</taxon>
    </lineage>
</organism>
<proteinExistence type="predicted"/>
<gene>
    <name evidence="2" type="ORF">J4E00_09790</name>
</gene>